<protein>
    <submittedName>
        <fullName evidence="3">Uncharacterized protein</fullName>
    </submittedName>
</protein>
<gene>
    <name evidence="3" type="ORF">D0Y65_048702</name>
</gene>
<feature type="compositionally biased region" description="Polar residues" evidence="1">
    <location>
        <begin position="19"/>
        <end position="32"/>
    </location>
</feature>
<keyword evidence="4" id="KW-1185">Reference proteome</keyword>
<sequence length="113" mass="12713">MSSSMRFFIVIHLLLPRTQSSRSSQDPNTNNTRGHRLKGTLKPGDPQGLHSEESVRASPSLFRSMLIDYVKFLQLQVKVLSMSRLGGAAAVAPLVAEVYYTIFPLQYHDHFHS</sequence>
<accession>A0A445FU33</accession>
<comment type="caution">
    <text evidence="3">The sequence shown here is derived from an EMBL/GenBank/DDBJ whole genome shotgun (WGS) entry which is preliminary data.</text>
</comment>
<keyword evidence="2" id="KW-0732">Signal</keyword>
<feature type="signal peptide" evidence="2">
    <location>
        <begin position="1"/>
        <end position="20"/>
    </location>
</feature>
<evidence type="ECO:0000313" key="4">
    <source>
        <dbReference type="Proteomes" id="UP000289340"/>
    </source>
</evidence>
<proteinExistence type="predicted"/>
<evidence type="ECO:0000313" key="3">
    <source>
        <dbReference type="EMBL" id="RZB52344.1"/>
    </source>
</evidence>
<feature type="region of interest" description="Disordered" evidence="1">
    <location>
        <begin position="19"/>
        <end position="55"/>
    </location>
</feature>
<reference evidence="3 4" key="1">
    <citation type="submission" date="2018-09" db="EMBL/GenBank/DDBJ databases">
        <title>A high-quality reference genome of wild soybean provides a powerful tool to mine soybean genomes.</title>
        <authorList>
            <person name="Xie M."/>
            <person name="Chung C.Y.L."/>
            <person name="Li M.-W."/>
            <person name="Wong F.-L."/>
            <person name="Chan T.-F."/>
            <person name="Lam H.-M."/>
        </authorList>
    </citation>
    <scope>NUCLEOTIDE SEQUENCE [LARGE SCALE GENOMIC DNA]</scope>
    <source>
        <strain evidence="4">cv. W05</strain>
        <tissue evidence="3">Hypocotyl of etiolated seedlings</tissue>
    </source>
</reference>
<organism evidence="3 4">
    <name type="scientific">Glycine soja</name>
    <name type="common">Wild soybean</name>
    <dbReference type="NCBI Taxonomy" id="3848"/>
    <lineage>
        <taxon>Eukaryota</taxon>
        <taxon>Viridiplantae</taxon>
        <taxon>Streptophyta</taxon>
        <taxon>Embryophyta</taxon>
        <taxon>Tracheophyta</taxon>
        <taxon>Spermatophyta</taxon>
        <taxon>Magnoliopsida</taxon>
        <taxon>eudicotyledons</taxon>
        <taxon>Gunneridae</taxon>
        <taxon>Pentapetalae</taxon>
        <taxon>rosids</taxon>
        <taxon>fabids</taxon>
        <taxon>Fabales</taxon>
        <taxon>Fabaceae</taxon>
        <taxon>Papilionoideae</taxon>
        <taxon>50 kb inversion clade</taxon>
        <taxon>NPAAA clade</taxon>
        <taxon>indigoferoid/millettioid clade</taxon>
        <taxon>Phaseoleae</taxon>
        <taxon>Glycine</taxon>
        <taxon>Glycine subgen. Soja</taxon>
    </lineage>
</organism>
<evidence type="ECO:0000256" key="2">
    <source>
        <dbReference type="SAM" id="SignalP"/>
    </source>
</evidence>
<dbReference type="Proteomes" id="UP000289340">
    <property type="component" value="Chromosome 18"/>
</dbReference>
<dbReference type="EMBL" id="QZWG01000018">
    <property type="protein sequence ID" value="RZB52344.1"/>
    <property type="molecule type" value="Genomic_DNA"/>
</dbReference>
<name>A0A445FU33_GLYSO</name>
<evidence type="ECO:0000256" key="1">
    <source>
        <dbReference type="SAM" id="MobiDB-lite"/>
    </source>
</evidence>
<dbReference type="AlphaFoldDB" id="A0A445FU33"/>
<feature type="chain" id="PRO_5019178589" evidence="2">
    <location>
        <begin position="21"/>
        <end position="113"/>
    </location>
</feature>